<accession>A0A5B7CIS4</accession>
<evidence type="ECO:0000313" key="2">
    <source>
        <dbReference type="Proteomes" id="UP000324222"/>
    </source>
</evidence>
<comment type="caution">
    <text evidence="1">The sequence shown here is derived from an EMBL/GenBank/DDBJ whole genome shotgun (WGS) entry which is preliminary data.</text>
</comment>
<dbReference type="AlphaFoldDB" id="A0A5B7CIS4"/>
<proteinExistence type="predicted"/>
<organism evidence="1 2">
    <name type="scientific">Portunus trituberculatus</name>
    <name type="common">Swimming crab</name>
    <name type="synonym">Neptunus trituberculatus</name>
    <dbReference type="NCBI Taxonomy" id="210409"/>
    <lineage>
        <taxon>Eukaryota</taxon>
        <taxon>Metazoa</taxon>
        <taxon>Ecdysozoa</taxon>
        <taxon>Arthropoda</taxon>
        <taxon>Crustacea</taxon>
        <taxon>Multicrustacea</taxon>
        <taxon>Malacostraca</taxon>
        <taxon>Eumalacostraca</taxon>
        <taxon>Eucarida</taxon>
        <taxon>Decapoda</taxon>
        <taxon>Pleocyemata</taxon>
        <taxon>Brachyura</taxon>
        <taxon>Eubrachyura</taxon>
        <taxon>Portunoidea</taxon>
        <taxon>Portunidae</taxon>
        <taxon>Portuninae</taxon>
        <taxon>Portunus</taxon>
    </lineage>
</organism>
<gene>
    <name evidence="1" type="ORF">E2C01_001720</name>
</gene>
<evidence type="ECO:0000313" key="1">
    <source>
        <dbReference type="EMBL" id="MPC09118.1"/>
    </source>
</evidence>
<name>A0A5B7CIS4_PORTR</name>
<sequence length="68" mass="7519">MASRVCSNSASSSSFFSSLRVRTASGTCRVDDTEKLHWALGMMLHTKMEAGWMYVEEGAETTPQTRKA</sequence>
<dbReference type="Proteomes" id="UP000324222">
    <property type="component" value="Unassembled WGS sequence"/>
</dbReference>
<reference evidence="1 2" key="1">
    <citation type="submission" date="2019-05" db="EMBL/GenBank/DDBJ databases">
        <title>Another draft genome of Portunus trituberculatus and its Hox gene families provides insights of decapod evolution.</title>
        <authorList>
            <person name="Jeong J.-H."/>
            <person name="Song I."/>
            <person name="Kim S."/>
            <person name="Choi T."/>
            <person name="Kim D."/>
            <person name="Ryu S."/>
            <person name="Kim W."/>
        </authorList>
    </citation>
    <scope>NUCLEOTIDE SEQUENCE [LARGE SCALE GENOMIC DNA]</scope>
    <source>
        <tissue evidence="1">Muscle</tissue>
    </source>
</reference>
<keyword evidence="2" id="KW-1185">Reference proteome</keyword>
<dbReference type="EMBL" id="VSRR010000056">
    <property type="protein sequence ID" value="MPC09118.1"/>
    <property type="molecule type" value="Genomic_DNA"/>
</dbReference>
<protein>
    <submittedName>
        <fullName evidence="1">Uncharacterized protein</fullName>
    </submittedName>
</protein>